<sequence length="489" mass="55480">MASKRRNMLYENKKQETTENGGEVLLPSLSVSSPVCCGKVLATIDLIISNYRDNDEILWYLCHLFGWWSNTIFRRATLLICGCVLAGGFCSNVVYRLEGEATDLTVKESFKVSMPIYAATFLTLHILAPYKEQATYELWYSETEPTHGKLEELSQWRKVRQLKVPRQLFLGCDELVVPGTDSIRLTPLQQEFEKKEAKRLKTQEKEGGMAEDECVTRLASESAQEFCLGRTPRRSMHQLRDQEPGVLPLYAACYRLRPSSFWLIFSNKKVGDFIIKITLMGRDCPTALTISVPVLTPGGAESPPPEGGPVTSGATCGRIEDKGATPDGKLSVASEPEWETSLVPLQKVARVFLPWRNSRLWTTVRAMFFLTLEEKEKPFWTNHLETRIGLKLVKWMLGSRSGRISEEINQIFKKEVTYTLTSSSPLAQFNSRLTIPDILDNSYVELLVNISEEATSNFSTILTLVAEDKEEMRKYEIKFNFPHRKCSSK</sequence>
<evidence type="ECO:0000313" key="2">
    <source>
        <dbReference type="EMBL" id="KAL1124220.1"/>
    </source>
</evidence>
<evidence type="ECO:0000256" key="1">
    <source>
        <dbReference type="SAM" id="MobiDB-lite"/>
    </source>
</evidence>
<evidence type="ECO:0000313" key="3">
    <source>
        <dbReference type="Proteomes" id="UP001558652"/>
    </source>
</evidence>
<gene>
    <name evidence="2" type="ORF">AAG570_001990</name>
</gene>
<organism evidence="2 3">
    <name type="scientific">Ranatra chinensis</name>
    <dbReference type="NCBI Taxonomy" id="642074"/>
    <lineage>
        <taxon>Eukaryota</taxon>
        <taxon>Metazoa</taxon>
        <taxon>Ecdysozoa</taxon>
        <taxon>Arthropoda</taxon>
        <taxon>Hexapoda</taxon>
        <taxon>Insecta</taxon>
        <taxon>Pterygota</taxon>
        <taxon>Neoptera</taxon>
        <taxon>Paraneoptera</taxon>
        <taxon>Hemiptera</taxon>
        <taxon>Heteroptera</taxon>
        <taxon>Panheteroptera</taxon>
        <taxon>Nepomorpha</taxon>
        <taxon>Nepidae</taxon>
        <taxon>Ranatrinae</taxon>
        <taxon>Ranatra</taxon>
    </lineage>
</organism>
<name>A0ABD0YA55_9HEMI</name>
<accession>A0ABD0YA55</accession>
<protein>
    <submittedName>
        <fullName evidence="2">Uncharacterized protein</fullName>
    </submittedName>
</protein>
<reference evidence="2 3" key="1">
    <citation type="submission" date="2024-07" db="EMBL/GenBank/DDBJ databases">
        <title>Chromosome-level genome assembly of the water stick insect Ranatra chinensis (Heteroptera: Nepidae).</title>
        <authorList>
            <person name="Liu X."/>
        </authorList>
    </citation>
    <scope>NUCLEOTIDE SEQUENCE [LARGE SCALE GENOMIC DNA]</scope>
    <source>
        <strain evidence="2">Cailab_2021Rc</strain>
        <tissue evidence="2">Muscle</tissue>
    </source>
</reference>
<feature type="region of interest" description="Disordered" evidence="1">
    <location>
        <begin position="296"/>
        <end position="331"/>
    </location>
</feature>
<comment type="caution">
    <text evidence="2">The sequence shown here is derived from an EMBL/GenBank/DDBJ whole genome shotgun (WGS) entry which is preliminary data.</text>
</comment>
<dbReference type="AlphaFoldDB" id="A0ABD0YA55"/>
<keyword evidence="3" id="KW-1185">Reference proteome</keyword>
<proteinExistence type="predicted"/>
<dbReference type="EMBL" id="JBFDAA010000011">
    <property type="protein sequence ID" value="KAL1124220.1"/>
    <property type="molecule type" value="Genomic_DNA"/>
</dbReference>
<dbReference type="Proteomes" id="UP001558652">
    <property type="component" value="Unassembled WGS sequence"/>
</dbReference>